<evidence type="ECO:0000313" key="7">
    <source>
        <dbReference type="EMBL" id="KAF6222767.1"/>
    </source>
</evidence>
<dbReference type="PANTHER" id="PTHR23241">
    <property type="entry name" value="LATE EMBRYOGENESIS ABUNDANT PLANTS LEA-RELATED"/>
    <property type="match status" value="1"/>
</dbReference>
<evidence type="ECO:0000313" key="8">
    <source>
        <dbReference type="Proteomes" id="UP000593566"/>
    </source>
</evidence>
<dbReference type="RefSeq" id="XP_037152113.1">
    <property type="nucleotide sequence ID" value="XM_037291751.1"/>
</dbReference>
<comment type="caution">
    <text evidence="7">The sequence shown here is derived from an EMBL/GenBank/DDBJ whole genome shotgun (WGS) entry which is preliminary data.</text>
</comment>
<feature type="transmembrane region" description="Helical" evidence="5">
    <location>
        <begin position="162"/>
        <end position="182"/>
    </location>
</feature>
<feature type="transmembrane region" description="Helical" evidence="5">
    <location>
        <begin position="47"/>
        <end position="71"/>
    </location>
</feature>
<keyword evidence="8" id="KW-1185">Reference proteome</keyword>
<dbReference type="GO" id="GO:0016020">
    <property type="term" value="C:membrane"/>
    <property type="evidence" value="ECO:0007669"/>
    <property type="project" value="UniProtKB-SubCell"/>
</dbReference>
<evidence type="ECO:0000256" key="3">
    <source>
        <dbReference type="ARBA" id="ARBA00022989"/>
    </source>
</evidence>
<organism evidence="7 8">
    <name type="scientific">Letharia lupina</name>
    <dbReference type="NCBI Taxonomy" id="560253"/>
    <lineage>
        <taxon>Eukaryota</taxon>
        <taxon>Fungi</taxon>
        <taxon>Dikarya</taxon>
        <taxon>Ascomycota</taxon>
        <taxon>Pezizomycotina</taxon>
        <taxon>Lecanoromycetes</taxon>
        <taxon>OSLEUM clade</taxon>
        <taxon>Lecanoromycetidae</taxon>
        <taxon>Lecanorales</taxon>
        <taxon>Lecanorineae</taxon>
        <taxon>Parmeliaceae</taxon>
        <taxon>Letharia</taxon>
    </lineage>
</organism>
<keyword evidence="2 5" id="KW-0812">Transmembrane</keyword>
<reference evidence="7 8" key="1">
    <citation type="journal article" date="2020" name="Genomics">
        <title>Complete, high-quality genomes from long-read metagenomic sequencing of two wolf lichen thalli reveals enigmatic genome architecture.</title>
        <authorList>
            <person name="McKenzie S.K."/>
            <person name="Walston R.F."/>
            <person name="Allen J.L."/>
        </authorList>
    </citation>
    <scope>NUCLEOTIDE SEQUENCE [LARGE SCALE GENOMIC DNA]</scope>
    <source>
        <strain evidence="7">WasteWater1</strain>
    </source>
</reference>
<feature type="transmembrane region" description="Helical" evidence="5">
    <location>
        <begin position="15"/>
        <end position="35"/>
    </location>
</feature>
<feature type="transmembrane region" description="Helical" evidence="5">
    <location>
        <begin position="100"/>
        <end position="121"/>
    </location>
</feature>
<protein>
    <recommendedName>
        <fullName evidence="6">TMEM205-like domain-containing protein</fullName>
    </recommendedName>
</protein>
<evidence type="ECO:0000256" key="1">
    <source>
        <dbReference type="ARBA" id="ARBA00004370"/>
    </source>
</evidence>
<dbReference type="Proteomes" id="UP000593566">
    <property type="component" value="Unassembled WGS sequence"/>
</dbReference>
<feature type="domain" description="TMEM205-like" evidence="6">
    <location>
        <begin position="17"/>
        <end position="133"/>
    </location>
</feature>
<evidence type="ECO:0000256" key="4">
    <source>
        <dbReference type="ARBA" id="ARBA00023136"/>
    </source>
</evidence>
<dbReference type="Pfam" id="PF13664">
    <property type="entry name" value="DUF4149"/>
    <property type="match status" value="1"/>
</dbReference>
<dbReference type="InterPro" id="IPR025423">
    <property type="entry name" value="TMEM205-like"/>
</dbReference>
<evidence type="ECO:0000259" key="6">
    <source>
        <dbReference type="Pfam" id="PF13664"/>
    </source>
</evidence>
<dbReference type="InterPro" id="IPR053009">
    <property type="entry name" value="Xanthocillin_Biosynth-Assoc"/>
</dbReference>
<dbReference type="AlphaFoldDB" id="A0A8H6CFW4"/>
<evidence type="ECO:0000256" key="2">
    <source>
        <dbReference type="ARBA" id="ARBA00022692"/>
    </source>
</evidence>
<dbReference type="GeneID" id="59329233"/>
<name>A0A8H6CFW4_9LECA</name>
<keyword evidence="4 5" id="KW-0472">Membrane</keyword>
<dbReference type="EMBL" id="JACCJB010000011">
    <property type="protein sequence ID" value="KAF6222767.1"/>
    <property type="molecule type" value="Genomic_DNA"/>
</dbReference>
<accession>A0A8H6CFW4</accession>
<sequence>MSDLSILYSPAPYHIISYGTLLGSSIYQSFINGIVSYRALSRPQFSTLQAALTPVYFALQTALPVIMALTYPGVKSPSSLGGITTEPSSLSGILQERNRWTVLAPIATVFALNAANLLWAGPVTTRIMKERKHQETRDGKKYYEQGPQSKEMQRLNRAFSRMHGVSALTNLVGLGITVWYGFLLAERLQ</sequence>
<dbReference type="PANTHER" id="PTHR23241:SF106">
    <property type="entry name" value="DUF4149 DOMAIN-CONTAINING PROTEIN"/>
    <property type="match status" value="1"/>
</dbReference>
<evidence type="ECO:0000256" key="5">
    <source>
        <dbReference type="SAM" id="Phobius"/>
    </source>
</evidence>
<gene>
    <name evidence="7" type="ORF">HO133_000815</name>
</gene>
<comment type="subcellular location">
    <subcellularLocation>
        <location evidence="1">Membrane</location>
    </subcellularLocation>
</comment>
<keyword evidence="3 5" id="KW-1133">Transmembrane helix</keyword>
<proteinExistence type="predicted"/>